<reference evidence="2 3" key="1">
    <citation type="submission" date="2019-05" db="EMBL/GenBank/DDBJ databases">
        <authorList>
            <person name="Qu J.-H."/>
        </authorList>
    </citation>
    <scope>NUCLEOTIDE SEQUENCE [LARGE SCALE GENOMIC DNA]</scope>
    <source>
        <strain evidence="2 3">NS28</strain>
    </source>
</reference>
<evidence type="ECO:0000259" key="1">
    <source>
        <dbReference type="Pfam" id="PF08885"/>
    </source>
</evidence>
<evidence type="ECO:0000313" key="3">
    <source>
        <dbReference type="Proteomes" id="UP000323994"/>
    </source>
</evidence>
<accession>A0A5M8Q560</accession>
<organism evidence="2 3">
    <name type="scientific">Dyadobacter flavalbus</name>
    <dbReference type="NCBI Taxonomy" id="2579942"/>
    <lineage>
        <taxon>Bacteria</taxon>
        <taxon>Pseudomonadati</taxon>
        <taxon>Bacteroidota</taxon>
        <taxon>Cytophagia</taxon>
        <taxon>Cytophagales</taxon>
        <taxon>Spirosomataceae</taxon>
        <taxon>Dyadobacter</taxon>
    </lineage>
</organism>
<dbReference type="AlphaFoldDB" id="A0A5M8Q560"/>
<comment type="caution">
    <text evidence="2">The sequence shown here is derived from an EMBL/GenBank/DDBJ whole genome shotgun (WGS) entry which is preliminary data.</text>
</comment>
<name>A0A5M8Q560_9BACT</name>
<gene>
    <name evidence="2" type="ORF">FEM33_26155</name>
</gene>
<protein>
    <submittedName>
        <fullName evidence="2">GSCFA domain-containing protein</fullName>
    </submittedName>
</protein>
<dbReference type="Proteomes" id="UP000323994">
    <property type="component" value="Unassembled WGS sequence"/>
</dbReference>
<dbReference type="EMBL" id="VBSN01000076">
    <property type="protein sequence ID" value="KAA6430483.1"/>
    <property type="molecule type" value="Genomic_DNA"/>
</dbReference>
<dbReference type="SUPFAM" id="SSF52266">
    <property type="entry name" value="SGNH hydrolase"/>
    <property type="match status" value="1"/>
</dbReference>
<evidence type="ECO:0000313" key="2">
    <source>
        <dbReference type="EMBL" id="KAA6430483.1"/>
    </source>
</evidence>
<keyword evidence="3" id="KW-1185">Reference proteome</keyword>
<dbReference type="RefSeq" id="WP_139014913.1">
    <property type="nucleotide sequence ID" value="NZ_VBSN01000076.1"/>
</dbReference>
<feature type="domain" description="GSCFA" evidence="1">
    <location>
        <begin position="24"/>
        <end position="261"/>
    </location>
</feature>
<dbReference type="InterPro" id="IPR014982">
    <property type="entry name" value="GSCFA"/>
</dbReference>
<dbReference type="OrthoDB" id="9807687at2"/>
<proteinExistence type="predicted"/>
<sequence length="334" mass="38838">MKQIKLSTEVSIIPSEWKISHNSKVLTIGSCFADVLGRQLSDYKFPVLNNPLGNVFNPLAITRILDSALDGKLPNPALYIQDSDHIWFHHDFHSSQWSHDRKDLEMKLIGKLNTVREFLKSSDILVITLGTAYAYRHRQSNMIVGNCHKMPGDSFVKELLHPDQVNMALEQLILKLQPFQRNLRIVLTVSPVRHTRDTLPLNQVSKSTLRLVCHRLSEKFKQVEYFPSYEIMIDELRDYRFYEEDLIHPNRTAEDIILNAFARAFIDTGSLAFMKEWDAIRQMMLHRPMHGLTKSQLRLLQSIHAKLRAISENTDVSSELREIEKRIQEFSHLQ</sequence>
<dbReference type="Pfam" id="PF08885">
    <property type="entry name" value="GSCFA"/>
    <property type="match status" value="1"/>
</dbReference>